<dbReference type="Proteomes" id="UP000677244">
    <property type="component" value="Unassembled WGS sequence"/>
</dbReference>
<keyword evidence="3" id="KW-0418">Kinase</keyword>
<gene>
    <name evidence="3" type="ORF">J7I42_17795</name>
</gene>
<protein>
    <submittedName>
        <fullName evidence="3">Histidine kinase</fullName>
    </submittedName>
</protein>
<feature type="transmembrane region" description="Helical" evidence="1">
    <location>
        <begin position="18"/>
        <end position="38"/>
    </location>
</feature>
<name>A0ABS3YW96_9BACT</name>
<keyword evidence="1" id="KW-0812">Transmembrane</keyword>
<evidence type="ECO:0000259" key="2">
    <source>
        <dbReference type="Pfam" id="PF06580"/>
    </source>
</evidence>
<dbReference type="RefSeq" id="WP_209140194.1">
    <property type="nucleotide sequence ID" value="NZ_JAGHKO010000004.1"/>
</dbReference>
<evidence type="ECO:0000313" key="3">
    <source>
        <dbReference type="EMBL" id="MBO9202143.1"/>
    </source>
</evidence>
<dbReference type="EMBL" id="JAGHKO010000004">
    <property type="protein sequence ID" value="MBO9202143.1"/>
    <property type="molecule type" value="Genomic_DNA"/>
</dbReference>
<dbReference type="InterPro" id="IPR050640">
    <property type="entry name" value="Bact_2-comp_sensor_kinase"/>
</dbReference>
<feature type="domain" description="Signal transduction histidine kinase internal region" evidence="2">
    <location>
        <begin position="166"/>
        <end position="243"/>
    </location>
</feature>
<feature type="transmembrane region" description="Helical" evidence="1">
    <location>
        <begin position="121"/>
        <end position="146"/>
    </location>
</feature>
<dbReference type="Pfam" id="PF06580">
    <property type="entry name" value="His_kinase"/>
    <property type="match status" value="1"/>
</dbReference>
<dbReference type="GO" id="GO:0016301">
    <property type="term" value="F:kinase activity"/>
    <property type="evidence" value="ECO:0007669"/>
    <property type="project" value="UniProtKB-KW"/>
</dbReference>
<organism evidence="3 4">
    <name type="scientific">Niastella soli</name>
    <dbReference type="NCBI Taxonomy" id="2821487"/>
    <lineage>
        <taxon>Bacteria</taxon>
        <taxon>Pseudomonadati</taxon>
        <taxon>Bacteroidota</taxon>
        <taxon>Chitinophagia</taxon>
        <taxon>Chitinophagales</taxon>
        <taxon>Chitinophagaceae</taxon>
        <taxon>Niastella</taxon>
    </lineage>
</organism>
<feature type="transmembrane region" description="Helical" evidence="1">
    <location>
        <begin position="84"/>
        <end position="101"/>
    </location>
</feature>
<evidence type="ECO:0000313" key="4">
    <source>
        <dbReference type="Proteomes" id="UP000677244"/>
    </source>
</evidence>
<dbReference type="PANTHER" id="PTHR34220">
    <property type="entry name" value="SENSOR HISTIDINE KINASE YPDA"/>
    <property type="match status" value="1"/>
</dbReference>
<dbReference type="InterPro" id="IPR010559">
    <property type="entry name" value="Sig_transdc_His_kin_internal"/>
</dbReference>
<keyword evidence="1" id="KW-0472">Membrane</keyword>
<comment type="caution">
    <text evidence="3">The sequence shown here is derived from an EMBL/GenBank/DDBJ whole genome shotgun (WGS) entry which is preliminary data.</text>
</comment>
<keyword evidence="3" id="KW-0808">Transferase</keyword>
<keyword evidence="1" id="KW-1133">Transmembrane helix</keyword>
<keyword evidence="4" id="KW-1185">Reference proteome</keyword>
<dbReference type="PANTHER" id="PTHR34220:SF7">
    <property type="entry name" value="SENSOR HISTIDINE KINASE YPDA"/>
    <property type="match status" value="1"/>
</dbReference>
<accession>A0ABS3YW96</accession>
<sequence length="353" mass="40693">MIKLRSPFPPRFDKRIRLIGPVVLFLTGAVFLRLKMYLDTPRNLLLNHFIIALSAGYIGWELTRLTVLYIQTRLPGLERLRKRLFYLAIALFVLANIGYAIRHITQYIVNHNPAGWPTFLGYSTVMGVVIFYTTVTICIYEAGYLWQQAKQTMAEKEKLIRSEWQAKYDLLKSQINPHFLFNSMNSLASLVAEDTTQAEKFIDEMCKVYRYLLRNNEQELVTLDTELQFLHSYCHLLSTRYGSGFQLKLLVSSLYNNFLIPPLTLQLLVENAVKHNVVHKEHPLLVTIQSNEEGLLTISNNVQRKKVAVLSNGMGLANINAKFELLDQKNMTVEEVDELFIVSIPLIKNHDND</sequence>
<feature type="transmembrane region" description="Helical" evidence="1">
    <location>
        <begin position="44"/>
        <end position="63"/>
    </location>
</feature>
<evidence type="ECO:0000256" key="1">
    <source>
        <dbReference type="SAM" id="Phobius"/>
    </source>
</evidence>
<reference evidence="3 4" key="1">
    <citation type="submission" date="2021-03" db="EMBL/GenBank/DDBJ databases">
        <title>Assistant Professor.</title>
        <authorList>
            <person name="Huq M.A."/>
        </authorList>
    </citation>
    <scope>NUCLEOTIDE SEQUENCE [LARGE SCALE GENOMIC DNA]</scope>
    <source>
        <strain evidence="3 4">MAH-29</strain>
    </source>
</reference>
<proteinExistence type="predicted"/>